<accession>A0A2A6BRA8</accession>
<keyword evidence="2" id="KW-1185">Reference proteome</keyword>
<dbReference type="Proteomes" id="UP000005239">
    <property type="component" value="Unassembled WGS sequence"/>
</dbReference>
<evidence type="ECO:0000313" key="2">
    <source>
        <dbReference type="Proteomes" id="UP000005239"/>
    </source>
</evidence>
<dbReference type="EnsemblMetazoa" id="PPA06351.1">
    <property type="protein sequence ID" value="PPA06351.1"/>
    <property type="gene ID" value="WBGene00095905"/>
</dbReference>
<name>A0A2A6BRA8_PRIPA</name>
<accession>A0A8R1U6W0</accession>
<dbReference type="AlphaFoldDB" id="A0A2A6BRA8"/>
<reference evidence="2" key="1">
    <citation type="journal article" date="2008" name="Nat. Genet.">
        <title>The Pristionchus pacificus genome provides a unique perspective on nematode lifestyle and parasitism.</title>
        <authorList>
            <person name="Dieterich C."/>
            <person name="Clifton S.W."/>
            <person name="Schuster L.N."/>
            <person name="Chinwalla A."/>
            <person name="Delehaunty K."/>
            <person name="Dinkelacker I."/>
            <person name="Fulton L."/>
            <person name="Fulton R."/>
            <person name="Godfrey J."/>
            <person name="Minx P."/>
            <person name="Mitreva M."/>
            <person name="Roeseler W."/>
            <person name="Tian H."/>
            <person name="Witte H."/>
            <person name="Yang S.P."/>
            <person name="Wilson R.K."/>
            <person name="Sommer R.J."/>
        </authorList>
    </citation>
    <scope>NUCLEOTIDE SEQUENCE [LARGE SCALE GENOMIC DNA]</scope>
    <source>
        <strain evidence="2">PS312</strain>
    </source>
</reference>
<gene>
    <name evidence="1" type="primary">WBGene00095905</name>
</gene>
<sequence>MGILFDSPRVMLHLLLMIVTALSTSATGIEGAPGYKPTETSTPYEILERAMGTQRDCETLCDAKATCTGFAYKSTALTPCVLLSAVIPNKINVVQNSCSGRMIGYVEVVDPVPLTLYVFNEKLNVSEDPQWNTATFIKIYVLSTGGCTITVTDEQESVTEFLSSFSNPKTAVVSTIREVVGVCRYSEFVDTLTS</sequence>
<evidence type="ECO:0000313" key="1">
    <source>
        <dbReference type="EnsemblMetazoa" id="PPA06351.1"/>
    </source>
</evidence>
<proteinExistence type="predicted"/>
<protein>
    <submittedName>
        <fullName evidence="1">Uncharacterized protein</fullName>
    </submittedName>
</protein>
<organism evidence="1 2">
    <name type="scientific">Pristionchus pacificus</name>
    <name type="common">Parasitic nematode worm</name>
    <dbReference type="NCBI Taxonomy" id="54126"/>
    <lineage>
        <taxon>Eukaryota</taxon>
        <taxon>Metazoa</taxon>
        <taxon>Ecdysozoa</taxon>
        <taxon>Nematoda</taxon>
        <taxon>Chromadorea</taxon>
        <taxon>Rhabditida</taxon>
        <taxon>Rhabditina</taxon>
        <taxon>Diplogasteromorpha</taxon>
        <taxon>Diplogasteroidea</taxon>
        <taxon>Neodiplogasteridae</taxon>
        <taxon>Pristionchus</taxon>
    </lineage>
</organism>
<reference evidence="1" key="2">
    <citation type="submission" date="2022-06" db="UniProtKB">
        <authorList>
            <consortium name="EnsemblMetazoa"/>
        </authorList>
    </citation>
    <scope>IDENTIFICATION</scope>
    <source>
        <strain evidence="1">PS312</strain>
    </source>
</reference>